<dbReference type="InterPro" id="IPR007344">
    <property type="entry name" value="GrpB/CoaE"/>
</dbReference>
<evidence type="ECO:0000313" key="1">
    <source>
        <dbReference type="EMBL" id="QAY65796.1"/>
    </source>
</evidence>
<dbReference type="PANTHER" id="PTHR34822:SF1">
    <property type="entry name" value="GRPB FAMILY PROTEIN"/>
    <property type="match status" value="1"/>
</dbReference>
<evidence type="ECO:0008006" key="3">
    <source>
        <dbReference type="Google" id="ProtNLM"/>
    </source>
</evidence>
<dbReference type="RefSeq" id="WP_129438699.1">
    <property type="nucleotide sequence ID" value="NZ_CP035492.1"/>
</dbReference>
<dbReference type="Proteomes" id="UP000293568">
    <property type="component" value="Chromosome"/>
</dbReference>
<dbReference type="KEGG" id="pprt:ET464_04770"/>
<sequence length="166" mass="19356">MQIVQFYNDPVMFTKAENLYATQNKRLKQLLPDADIQHVGSTAIPGSLTKGDLDIQVRVTMEQFEQAVQLLSAQYVINEGSSQSEFFRAFKDDTTDPPLGIQLTVMGSEADFFYKFREVLLMNETYKTKYDELKTKYEGHSMERYRDAKNDFFEWLMQTPEYNSII</sequence>
<gene>
    <name evidence="1" type="ORF">ET464_04770</name>
</gene>
<evidence type="ECO:0000313" key="2">
    <source>
        <dbReference type="Proteomes" id="UP000293568"/>
    </source>
</evidence>
<dbReference type="EMBL" id="CP035492">
    <property type="protein sequence ID" value="QAY65796.1"/>
    <property type="molecule type" value="Genomic_DNA"/>
</dbReference>
<keyword evidence="2" id="KW-1185">Reference proteome</keyword>
<proteinExistence type="predicted"/>
<dbReference type="OrthoDB" id="9799092at2"/>
<dbReference type="SUPFAM" id="SSF81301">
    <property type="entry name" value="Nucleotidyltransferase"/>
    <property type="match status" value="1"/>
</dbReference>
<dbReference type="Pfam" id="PF04229">
    <property type="entry name" value="GrpB"/>
    <property type="match status" value="1"/>
</dbReference>
<dbReference type="PANTHER" id="PTHR34822">
    <property type="entry name" value="GRPB DOMAIN PROTEIN (AFU_ORTHOLOGUE AFUA_1G01530)"/>
    <property type="match status" value="1"/>
</dbReference>
<reference evidence="1 2" key="1">
    <citation type="submission" date="2019-01" db="EMBL/GenBank/DDBJ databases">
        <title>Genome sequencing of strain FW100M-2.</title>
        <authorList>
            <person name="Heo J."/>
            <person name="Kim S.-J."/>
            <person name="Kim J.-S."/>
            <person name="Hong S.-B."/>
            <person name="Kwon S.-W."/>
        </authorList>
    </citation>
    <scope>NUCLEOTIDE SEQUENCE [LARGE SCALE GENOMIC DNA]</scope>
    <source>
        <strain evidence="1 2">FW100M-2</strain>
    </source>
</reference>
<dbReference type="Gene3D" id="3.30.460.10">
    <property type="entry name" value="Beta Polymerase, domain 2"/>
    <property type="match status" value="1"/>
</dbReference>
<accession>A0A4P6ET61</accession>
<name>A0A4P6ET61_9BACL</name>
<dbReference type="InterPro" id="IPR043519">
    <property type="entry name" value="NT_sf"/>
</dbReference>
<dbReference type="AlphaFoldDB" id="A0A4P6ET61"/>
<organism evidence="1 2">
    <name type="scientific">Paenibacillus protaetiae</name>
    <dbReference type="NCBI Taxonomy" id="2509456"/>
    <lineage>
        <taxon>Bacteria</taxon>
        <taxon>Bacillati</taxon>
        <taxon>Bacillota</taxon>
        <taxon>Bacilli</taxon>
        <taxon>Bacillales</taxon>
        <taxon>Paenibacillaceae</taxon>
        <taxon>Paenibacillus</taxon>
    </lineage>
</organism>
<protein>
    <recommendedName>
        <fullName evidence="3">GrpB family protein</fullName>
    </recommendedName>
</protein>